<keyword evidence="6" id="KW-0012">Acyltransferase</keyword>
<evidence type="ECO:0000313" key="11">
    <source>
        <dbReference type="Proteomes" id="UP000198891"/>
    </source>
</evidence>
<name>A0A1H3TLR1_9MICO</name>
<evidence type="ECO:0000313" key="10">
    <source>
        <dbReference type="EMBL" id="SDZ51222.1"/>
    </source>
</evidence>
<dbReference type="SUPFAM" id="SSF48498">
    <property type="entry name" value="Tetracyclin repressor-like, C-terminal domain"/>
    <property type="match status" value="1"/>
</dbReference>
<evidence type="ECO:0000256" key="7">
    <source>
        <dbReference type="PROSITE-ProRule" id="PRU00335"/>
    </source>
</evidence>
<proteinExistence type="predicted"/>
<keyword evidence="11" id="KW-1185">Reference proteome</keyword>
<dbReference type="InterPro" id="IPR016181">
    <property type="entry name" value="Acyl_CoA_acyltransferase"/>
</dbReference>
<evidence type="ECO:0000256" key="4">
    <source>
        <dbReference type="ARBA" id="ARBA00023125"/>
    </source>
</evidence>
<gene>
    <name evidence="10" type="ORF">SAMN05216554_4344</name>
</gene>
<dbReference type="EMBL" id="FNPZ01000006">
    <property type="protein sequence ID" value="SDZ51222.1"/>
    <property type="molecule type" value="Genomic_DNA"/>
</dbReference>
<evidence type="ECO:0000259" key="8">
    <source>
        <dbReference type="PROSITE" id="PS50977"/>
    </source>
</evidence>
<dbReference type="STRING" id="381665.SAMN05216554_4344"/>
<dbReference type="InterPro" id="IPR036271">
    <property type="entry name" value="Tet_transcr_reg_TetR-rel_C_sf"/>
</dbReference>
<sequence length="359" mass="39053">MSRPRNLADQQQRLSEATWSVLTERGLPGLTIRAVAERAGCTTGLVMHAFPTKEALLLHARDLLHSRTGEQLDAAEATTDAPERALRAVMLDAMSLDEVSVDEARVWVSYLAAALADPTLAERHVTGNRRLIARVTRLVQACRPAWSADRAGREALALISLADGANTLSTLDPETYSPAAQRRMMTDAIDRMLGSHGHGDTDSDTATTGDAPTFVSPAEAGLRIRPFRASDTEAVVALWDACGLTRPWNDPRKDIARKLTTQPELFLVAESGTLVGTAMAGYDGHRGWVNYLAVDPDMQGRGLGRALMAEVEQRLEALGCPKVNLQVREGNEPVMEFYRAIGYTRDAAVSFGKRLIPDL</sequence>
<dbReference type="RefSeq" id="WP_217634452.1">
    <property type="nucleotide sequence ID" value="NZ_FNPZ01000006.1"/>
</dbReference>
<keyword evidence="5" id="KW-0804">Transcription</keyword>
<dbReference type="NCBIfam" id="NF002959">
    <property type="entry name" value="PRK03624.1"/>
    <property type="match status" value="1"/>
</dbReference>
<accession>A0A1H3TLR1</accession>
<keyword evidence="1" id="KW-0678">Repressor</keyword>
<dbReference type="AlphaFoldDB" id="A0A1H3TLR1"/>
<dbReference type="SUPFAM" id="SSF55729">
    <property type="entry name" value="Acyl-CoA N-acyltransferases (Nat)"/>
    <property type="match status" value="1"/>
</dbReference>
<evidence type="ECO:0000256" key="2">
    <source>
        <dbReference type="ARBA" id="ARBA00022679"/>
    </source>
</evidence>
<evidence type="ECO:0000256" key="5">
    <source>
        <dbReference type="ARBA" id="ARBA00023163"/>
    </source>
</evidence>
<dbReference type="InterPro" id="IPR000182">
    <property type="entry name" value="GNAT_dom"/>
</dbReference>
<reference evidence="10 11" key="1">
    <citation type="submission" date="2016-10" db="EMBL/GenBank/DDBJ databases">
        <authorList>
            <person name="de Groot N.N."/>
        </authorList>
    </citation>
    <scope>NUCLEOTIDE SEQUENCE [LARGE SCALE GENOMIC DNA]</scope>
    <source>
        <strain evidence="10 11">CGMCC 4.3491</strain>
    </source>
</reference>
<dbReference type="Gene3D" id="1.10.357.10">
    <property type="entry name" value="Tetracycline Repressor, domain 2"/>
    <property type="match status" value="1"/>
</dbReference>
<dbReference type="SUPFAM" id="SSF46689">
    <property type="entry name" value="Homeodomain-like"/>
    <property type="match status" value="1"/>
</dbReference>
<evidence type="ECO:0000259" key="9">
    <source>
        <dbReference type="PROSITE" id="PS51186"/>
    </source>
</evidence>
<feature type="domain" description="N-acetyltransferase" evidence="9">
    <location>
        <begin position="222"/>
        <end position="359"/>
    </location>
</feature>
<feature type="domain" description="HTH tetR-type" evidence="8">
    <location>
        <begin position="8"/>
        <end position="68"/>
    </location>
</feature>
<protein>
    <submittedName>
        <fullName evidence="10">Transcriptional regulator, TetR family</fullName>
    </submittedName>
</protein>
<dbReference type="GO" id="GO:0016747">
    <property type="term" value="F:acyltransferase activity, transferring groups other than amino-acyl groups"/>
    <property type="evidence" value="ECO:0007669"/>
    <property type="project" value="InterPro"/>
</dbReference>
<dbReference type="CDD" id="cd04301">
    <property type="entry name" value="NAT_SF"/>
    <property type="match status" value="1"/>
</dbReference>
<dbReference type="InterPro" id="IPR050832">
    <property type="entry name" value="Bact_Acetyltransf"/>
</dbReference>
<organism evidence="10 11">
    <name type="scientific">Herbiconiux ginsengi</name>
    <dbReference type="NCBI Taxonomy" id="381665"/>
    <lineage>
        <taxon>Bacteria</taxon>
        <taxon>Bacillati</taxon>
        <taxon>Actinomycetota</taxon>
        <taxon>Actinomycetes</taxon>
        <taxon>Micrococcales</taxon>
        <taxon>Microbacteriaceae</taxon>
        <taxon>Herbiconiux</taxon>
    </lineage>
</organism>
<dbReference type="Pfam" id="PF13977">
    <property type="entry name" value="TetR_C_6"/>
    <property type="match status" value="1"/>
</dbReference>
<dbReference type="InterPro" id="IPR039538">
    <property type="entry name" value="BetI_C"/>
</dbReference>
<keyword evidence="4 7" id="KW-0238">DNA-binding</keyword>
<evidence type="ECO:0000256" key="1">
    <source>
        <dbReference type="ARBA" id="ARBA00022491"/>
    </source>
</evidence>
<dbReference type="Pfam" id="PF00583">
    <property type="entry name" value="Acetyltransf_1"/>
    <property type="match status" value="1"/>
</dbReference>
<dbReference type="Gene3D" id="3.40.630.30">
    <property type="match status" value="1"/>
</dbReference>
<dbReference type="GO" id="GO:0003677">
    <property type="term" value="F:DNA binding"/>
    <property type="evidence" value="ECO:0007669"/>
    <property type="project" value="UniProtKB-UniRule"/>
</dbReference>
<dbReference type="Pfam" id="PF00440">
    <property type="entry name" value="TetR_N"/>
    <property type="match status" value="1"/>
</dbReference>
<dbReference type="PROSITE" id="PS50977">
    <property type="entry name" value="HTH_TETR_2"/>
    <property type="match status" value="1"/>
</dbReference>
<keyword evidence="3" id="KW-0805">Transcription regulation</keyword>
<dbReference type="PANTHER" id="PTHR43877">
    <property type="entry name" value="AMINOALKYLPHOSPHONATE N-ACETYLTRANSFERASE-RELATED-RELATED"/>
    <property type="match status" value="1"/>
</dbReference>
<dbReference type="PROSITE" id="PS51186">
    <property type="entry name" value="GNAT"/>
    <property type="match status" value="1"/>
</dbReference>
<evidence type="ECO:0000256" key="6">
    <source>
        <dbReference type="ARBA" id="ARBA00023315"/>
    </source>
</evidence>
<dbReference type="InterPro" id="IPR009057">
    <property type="entry name" value="Homeodomain-like_sf"/>
</dbReference>
<dbReference type="InterPro" id="IPR001647">
    <property type="entry name" value="HTH_TetR"/>
</dbReference>
<feature type="DNA-binding region" description="H-T-H motif" evidence="7">
    <location>
        <begin position="31"/>
        <end position="50"/>
    </location>
</feature>
<keyword evidence="2" id="KW-0808">Transferase</keyword>
<evidence type="ECO:0000256" key="3">
    <source>
        <dbReference type="ARBA" id="ARBA00023015"/>
    </source>
</evidence>
<dbReference type="Proteomes" id="UP000198891">
    <property type="component" value="Unassembled WGS sequence"/>
</dbReference>